<accession>A0A841CY62</accession>
<dbReference type="AlphaFoldDB" id="A0A841CY62"/>
<comment type="caution">
    <text evidence="5">The sequence shown here is derived from an EMBL/GenBank/DDBJ whole genome shotgun (WGS) entry which is preliminary data.</text>
</comment>
<dbReference type="Gene3D" id="3.40.1410.10">
    <property type="entry name" value="Chorismate lyase-like"/>
    <property type="match status" value="1"/>
</dbReference>
<name>A0A841CY62_PLAVE</name>
<organism evidence="5 6">
    <name type="scientific">Planomonospora venezuelensis</name>
    <dbReference type="NCBI Taxonomy" id="1999"/>
    <lineage>
        <taxon>Bacteria</taxon>
        <taxon>Bacillati</taxon>
        <taxon>Actinomycetota</taxon>
        <taxon>Actinomycetes</taxon>
        <taxon>Streptosporangiales</taxon>
        <taxon>Streptosporangiaceae</taxon>
        <taxon>Planomonospora</taxon>
    </lineage>
</organism>
<keyword evidence="6" id="KW-1185">Reference proteome</keyword>
<sequence length="254" mass="28072">MSTALFSRIANDLRDDIVTGRFTSGEQLPSENELTTRYNTTRATVRKALAVLRSEGHIVSSQGSGSYVRPRSKILVQSTGAVWRDRRSTGLSNFNAEMTANGLDVEQQLLEVTTLPASAEVAERLQIAENEPVILRRRLFMVDGEPVQRSDGYYPAVMFASTPIAEHHRIRGGVASYIEDVMGRRIARFIEQLGIRMPLPDESATLKIGPGVPVARVRRLAVDVTGLPVELLDSIAVGDRHVFEYVIDVMPPDD</sequence>
<dbReference type="InterPro" id="IPR011663">
    <property type="entry name" value="UTRA"/>
</dbReference>
<protein>
    <submittedName>
        <fullName evidence="5">GntR family transcriptional regulator</fullName>
    </submittedName>
</protein>
<dbReference type="CDD" id="cd07377">
    <property type="entry name" value="WHTH_GntR"/>
    <property type="match status" value="1"/>
</dbReference>
<evidence type="ECO:0000256" key="3">
    <source>
        <dbReference type="ARBA" id="ARBA00023163"/>
    </source>
</evidence>
<dbReference type="InterPro" id="IPR036390">
    <property type="entry name" value="WH_DNA-bd_sf"/>
</dbReference>
<dbReference type="PRINTS" id="PR00035">
    <property type="entry name" value="HTHGNTR"/>
</dbReference>
<dbReference type="Gene3D" id="1.10.10.10">
    <property type="entry name" value="Winged helix-like DNA-binding domain superfamily/Winged helix DNA-binding domain"/>
    <property type="match status" value="1"/>
</dbReference>
<evidence type="ECO:0000313" key="5">
    <source>
        <dbReference type="EMBL" id="MBB5960885.1"/>
    </source>
</evidence>
<dbReference type="InterPro" id="IPR000524">
    <property type="entry name" value="Tscrpt_reg_HTH_GntR"/>
</dbReference>
<evidence type="ECO:0000259" key="4">
    <source>
        <dbReference type="PROSITE" id="PS50949"/>
    </source>
</evidence>
<dbReference type="SMART" id="SM00345">
    <property type="entry name" value="HTH_GNTR"/>
    <property type="match status" value="1"/>
</dbReference>
<keyword evidence="2" id="KW-0238">DNA-binding</keyword>
<keyword evidence="3" id="KW-0804">Transcription</keyword>
<dbReference type="PANTHER" id="PTHR44846:SF17">
    <property type="entry name" value="GNTR-FAMILY TRANSCRIPTIONAL REGULATOR"/>
    <property type="match status" value="1"/>
</dbReference>
<gene>
    <name evidence="5" type="ORF">FHS22_000123</name>
</gene>
<dbReference type="GO" id="GO:0003700">
    <property type="term" value="F:DNA-binding transcription factor activity"/>
    <property type="evidence" value="ECO:0007669"/>
    <property type="project" value="InterPro"/>
</dbReference>
<dbReference type="PANTHER" id="PTHR44846">
    <property type="entry name" value="MANNOSYL-D-GLYCERATE TRANSPORT/METABOLISM SYSTEM REPRESSOR MNGR-RELATED"/>
    <property type="match status" value="1"/>
</dbReference>
<reference evidence="5 6" key="1">
    <citation type="submission" date="2020-08" db="EMBL/GenBank/DDBJ databases">
        <title>Genomic Encyclopedia of Type Strains, Phase III (KMG-III): the genomes of soil and plant-associated and newly described type strains.</title>
        <authorList>
            <person name="Whitman W."/>
        </authorList>
    </citation>
    <scope>NUCLEOTIDE SEQUENCE [LARGE SCALE GENOMIC DNA]</scope>
    <source>
        <strain evidence="5 6">CECT 3303</strain>
    </source>
</reference>
<dbReference type="RefSeq" id="WP_184937339.1">
    <property type="nucleotide sequence ID" value="NZ_BAAAWZ010000001.1"/>
</dbReference>
<dbReference type="SUPFAM" id="SSF64288">
    <property type="entry name" value="Chorismate lyase-like"/>
    <property type="match status" value="1"/>
</dbReference>
<dbReference type="SUPFAM" id="SSF46785">
    <property type="entry name" value="Winged helix' DNA-binding domain"/>
    <property type="match status" value="1"/>
</dbReference>
<dbReference type="InterPro" id="IPR050679">
    <property type="entry name" value="Bact_HTH_transcr_reg"/>
</dbReference>
<proteinExistence type="predicted"/>
<dbReference type="InterPro" id="IPR036388">
    <property type="entry name" value="WH-like_DNA-bd_sf"/>
</dbReference>
<dbReference type="Pfam" id="PF00392">
    <property type="entry name" value="GntR"/>
    <property type="match status" value="1"/>
</dbReference>
<dbReference type="Pfam" id="PF07702">
    <property type="entry name" value="UTRA"/>
    <property type="match status" value="1"/>
</dbReference>
<evidence type="ECO:0000313" key="6">
    <source>
        <dbReference type="Proteomes" id="UP000562352"/>
    </source>
</evidence>
<evidence type="ECO:0000256" key="1">
    <source>
        <dbReference type="ARBA" id="ARBA00023015"/>
    </source>
</evidence>
<dbReference type="InterPro" id="IPR028978">
    <property type="entry name" value="Chorismate_lyase_/UTRA_dom_sf"/>
</dbReference>
<dbReference type="GO" id="GO:0003677">
    <property type="term" value="F:DNA binding"/>
    <property type="evidence" value="ECO:0007669"/>
    <property type="project" value="UniProtKB-KW"/>
</dbReference>
<keyword evidence="1" id="KW-0805">Transcription regulation</keyword>
<dbReference type="PROSITE" id="PS50949">
    <property type="entry name" value="HTH_GNTR"/>
    <property type="match status" value="1"/>
</dbReference>
<dbReference type="Proteomes" id="UP000562352">
    <property type="component" value="Unassembled WGS sequence"/>
</dbReference>
<evidence type="ECO:0000256" key="2">
    <source>
        <dbReference type="ARBA" id="ARBA00023125"/>
    </source>
</evidence>
<dbReference type="GO" id="GO:0045892">
    <property type="term" value="P:negative regulation of DNA-templated transcription"/>
    <property type="evidence" value="ECO:0007669"/>
    <property type="project" value="TreeGrafter"/>
</dbReference>
<dbReference type="SMART" id="SM00866">
    <property type="entry name" value="UTRA"/>
    <property type="match status" value="1"/>
</dbReference>
<feature type="domain" description="HTH gntR-type" evidence="4">
    <location>
        <begin position="3"/>
        <end position="71"/>
    </location>
</feature>
<dbReference type="EMBL" id="JACHJJ010000001">
    <property type="protein sequence ID" value="MBB5960885.1"/>
    <property type="molecule type" value="Genomic_DNA"/>
</dbReference>